<dbReference type="CDD" id="cd05497">
    <property type="entry name" value="Bromo_Brdt_I_like"/>
    <property type="match status" value="1"/>
</dbReference>
<dbReference type="GO" id="GO:0000785">
    <property type="term" value="C:chromatin"/>
    <property type="evidence" value="ECO:0007669"/>
    <property type="project" value="TreeGrafter"/>
</dbReference>
<accession>A0A0X3PZ00</accession>
<feature type="compositionally biased region" description="Basic and acidic residues" evidence="4">
    <location>
        <begin position="610"/>
        <end position="627"/>
    </location>
</feature>
<dbReference type="PROSITE" id="PS00633">
    <property type="entry name" value="BROMODOMAIN_1"/>
    <property type="match status" value="1"/>
</dbReference>
<evidence type="ECO:0000256" key="2">
    <source>
        <dbReference type="ARBA" id="ARBA00023117"/>
    </source>
</evidence>
<dbReference type="GO" id="GO:0005634">
    <property type="term" value="C:nucleus"/>
    <property type="evidence" value="ECO:0007669"/>
    <property type="project" value="TreeGrafter"/>
</dbReference>
<dbReference type="PROSITE" id="PS50014">
    <property type="entry name" value="BROMODOMAIN_2"/>
    <property type="match status" value="2"/>
</dbReference>
<evidence type="ECO:0000259" key="5">
    <source>
        <dbReference type="PROSITE" id="PS50014"/>
    </source>
</evidence>
<keyword evidence="2 3" id="KW-0103">Bromodomain</keyword>
<name>A0A0X3PZ00_SCHSO</name>
<dbReference type="InterPro" id="IPR043508">
    <property type="entry name" value="Bromo_Brdt_I"/>
</dbReference>
<feature type="domain" description="Bromo" evidence="5">
    <location>
        <begin position="257"/>
        <end position="329"/>
    </location>
</feature>
<dbReference type="FunFam" id="1.20.1270.220:FF:000001">
    <property type="entry name" value="bromodomain-containing protein 2 isoform X1"/>
    <property type="match status" value="1"/>
</dbReference>
<dbReference type="Pfam" id="PF00439">
    <property type="entry name" value="Bromodomain"/>
    <property type="match status" value="2"/>
</dbReference>
<feature type="compositionally biased region" description="Polar residues" evidence="4">
    <location>
        <begin position="127"/>
        <end position="138"/>
    </location>
</feature>
<feature type="domain" description="NET" evidence="6">
    <location>
        <begin position="513"/>
        <end position="595"/>
    </location>
</feature>
<dbReference type="EMBL" id="GEEE01006356">
    <property type="protein sequence ID" value="JAP56869.1"/>
    <property type="molecule type" value="Transcribed_RNA"/>
</dbReference>
<evidence type="ECO:0000256" key="3">
    <source>
        <dbReference type="PROSITE-ProRule" id="PRU00035"/>
    </source>
</evidence>
<feature type="compositionally biased region" description="Polar residues" evidence="4">
    <location>
        <begin position="646"/>
        <end position="655"/>
    </location>
</feature>
<evidence type="ECO:0000256" key="4">
    <source>
        <dbReference type="SAM" id="MobiDB-lite"/>
    </source>
</evidence>
<feature type="compositionally biased region" description="Basic and acidic residues" evidence="4">
    <location>
        <begin position="676"/>
        <end position="685"/>
    </location>
</feature>
<feature type="region of interest" description="Disordered" evidence="4">
    <location>
        <begin position="881"/>
        <end position="934"/>
    </location>
</feature>
<dbReference type="PANTHER" id="PTHR22880">
    <property type="entry name" value="FALZ-RELATED BROMODOMAIN-CONTAINING PROTEINS"/>
    <property type="match status" value="1"/>
</dbReference>
<dbReference type="SUPFAM" id="SSF47370">
    <property type="entry name" value="Bromodomain"/>
    <property type="match status" value="2"/>
</dbReference>
<dbReference type="PROSITE" id="PS51525">
    <property type="entry name" value="NET"/>
    <property type="match status" value="1"/>
</dbReference>
<dbReference type="InterPro" id="IPR001487">
    <property type="entry name" value="Bromodomain"/>
</dbReference>
<feature type="compositionally biased region" description="Basic and acidic residues" evidence="4">
    <location>
        <begin position="215"/>
        <end position="229"/>
    </location>
</feature>
<protein>
    <submittedName>
        <fullName evidence="7">Bromodomain-containing protein 2</fullName>
    </submittedName>
</protein>
<dbReference type="InterPro" id="IPR018359">
    <property type="entry name" value="Bromodomain_CS"/>
</dbReference>
<feature type="domain" description="Bromo" evidence="5">
    <location>
        <begin position="31"/>
        <end position="103"/>
    </location>
</feature>
<feature type="compositionally biased region" description="Low complexity" evidence="4">
    <location>
        <begin position="139"/>
        <end position="149"/>
    </location>
</feature>
<proteinExistence type="predicted"/>
<dbReference type="InterPro" id="IPR027353">
    <property type="entry name" value="NET_dom"/>
</dbReference>
<dbReference type="PANTHER" id="PTHR22880:SF225">
    <property type="entry name" value="BROMODOMAIN-CONTAINING PROTEIN BET-1-RELATED"/>
    <property type="match status" value="1"/>
</dbReference>
<dbReference type="SMART" id="SM00297">
    <property type="entry name" value="BROMO"/>
    <property type="match status" value="2"/>
</dbReference>
<reference evidence="7" key="1">
    <citation type="submission" date="2016-01" db="EMBL/GenBank/DDBJ databases">
        <title>Reference transcriptome for the parasite Schistocephalus solidus: insights into the molecular evolution of parasitism.</title>
        <authorList>
            <person name="Hebert F.O."/>
            <person name="Grambauer S."/>
            <person name="Barber I."/>
            <person name="Landry C.R."/>
            <person name="Aubin-Horth N."/>
        </authorList>
    </citation>
    <scope>NUCLEOTIDE SEQUENCE</scope>
</reference>
<dbReference type="InterPro" id="IPR050935">
    <property type="entry name" value="Bromo_chromatin_reader"/>
</dbReference>
<feature type="region of interest" description="Disordered" evidence="4">
    <location>
        <begin position="451"/>
        <end position="477"/>
    </location>
</feature>
<feature type="region of interest" description="Disordered" evidence="4">
    <location>
        <begin position="126"/>
        <end position="149"/>
    </location>
</feature>
<dbReference type="GO" id="GO:0006338">
    <property type="term" value="P:chromatin remodeling"/>
    <property type="evidence" value="ECO:0007669"/>
    <property type="project" value="TreeGrafter"/>
</dbReference>
<dbReference type="PRINTS" id="PR00503">
    <property type="entry name" value="BROMODOMAIN"/>
</dbReference>
<dbReference type="AlphaFoldDB" id="A0A0X3PZ00"/>
<feature type="compositionally biased region" description="Low complexity" evidence="4">
    <location>
        <begin position="656"/>
        <end position="673"/>
    </location>
</feature>
<gene>
    <name evidence="7" type="primary">BRD2</name>
    <name evidence="7" type="ORF">TR162814</name>
</gene>
<evidence type="ECO:0000259" key="6">
    <source>
        <dbReference type="PROSITE" id="PS51525"/>
    </source>
</evidence>
<dbReference type="InterPro" id="IPR036427">
    <property type="entry name" value="Bromodomain-like_sf"/>
</dbReference>
<feature type="compositionally biased region" description="Polar residues" evidence="4">
    <location>
        <begin position="739"/>
        <end position="756"/>
    </location>
</feature>
<evidence type="ECO:0000313" key="7">
    <source>
        <dbReference type="EMBL" id="JAP56869.1"/>
    </source>
</evidence>
<evidence type="ECO:0000256" key="1">
    <source>
        <dbReference type="ARBA" id="ARBA00022737"/>
    </source>
</evidence>
<feature type="compositionally biased region" description="Basic and acidic residues" evidence="4">
    <location>
        <begin position="892"/>
        <end position="934"/>
    </location>
</feature>
<feature type="region of interest" description="Disordered" evidence="4">
    <location>
        <begin position="595"/>
        <end position="865"/>
    </location>
</feature>
<feature type="compositionally biased region" description="Basic residues" evidence="4">
    <location>
        <begin position="456"/>
        <end position="468"/>
    </location>
</feature>
<keyword evidence="1" id="KW-0677">Repeat</keyword>
<dbReference type="GO" id="GO:0006355">
    <property type="term" value="P:regulation of DNA-templated transcription"/>
    <property type="evidence" value="ECO:0007669"/>
    <property type="project" value="TreeGrafter"/>
</dbReference>
<feature type="compositionally biased region" description="Polar residues" evidence="4">
    <location>
        <begin position="819"/>
        <end position="840"/>
    </location>
</feature>
<dbReference type="InterPro" id="IPR038336">
    <property type="entry name" value="NET_sf"/>
</dbReference>
<feature type="compositionally biased region" description="Low complexity" evidence="4">
    <location>
        <begin position="841"/>
        <end position="852"/>
    </location>
</feature>
<dbReference type="Gene3D" id="1.20.1270.220">
    <property type="match status" value="1"/>
</dbReference>
<dbReference type="Pfam" id="PF17035">
    <property type="entry name" value="BET"/>
    <property type="match status" value="1"/>
</dbReference>
<organism evidence="7">
    <name type="scientific">Schistocephalus solidus</name>
    <name type="common">Tapeworm</name>
    <dbReference type="NCBI Taxonomy" id="70667"/>
    <lineage>
        <taxon>Eukaryota</taxon>
        <taxon>Metazoa</taxon>
        <taxon>Spiralia</taxon>
        <taxon>Lophotrochozoa</taxon>
        <taxon>Platyhelminthes</taxon>
        <taxon>Cestoda</taxon>
        <taxon>Eucestoda</taxon>
        <taxon>Diphyllobothriidea</taxon>
        <taxon>Diphyllobothriidae</taxon>
        <taxon>Schistocephalus</taxon>
    </lineage>
</organism>
<sequence length="985" mass="109358">MDAMPGVKPRPTKIMTNQLEYIKKHVVTALQKDQLVWPFLKPVDHQKLNLPDYPKIIKHPMDLGTIKQRLNLKFYKCASECLDDIFTMFRNCYIFNKPGDDVVAMAVKLERLTRDRLTGMPFPEVEISQQKPNHSQTASSLMSNRSSDSNISMTVNNIQEEMNNGSIIVAPTTPSGVALVPHQGPLTSTVNKKPLKRKPEQSVVDESPSTPHSVDGSRDRRQSKKVKVEERVIGKRPRLSEPLKQCSTLLKEISSARHRHLNQLFLKPVDVEGLALHDYHDIITHPMDLSTVRSKLDSGAYLNKNEFAADIRLMFANCYKYNGEDSEVANVGRMLQGIFEEQFAKISEDDVELNHAVDCRTPEGLQQLLQTAVKDHQRLIAQFSKFGEDLQRSAETLNSILSCLSASSDQISPKLPKKVAHPPPYGAQFATHVNAGAVFGNSRLGVSENYEEVNNRKPKSQPKTKRRTQNAVTYPPAGPATGVPQTGPSAQLAPAIATAQNTLPMPCYTTDEEFSAEASVRPMTYDEKRQLSLDINKLPGEKLGRVVQIIQQREPSHRDCNPDEIEIDFETLQHSTLRELERYVTSVLQKAKSSARKYMKKSGAVTAPSKSREESMKKKEEELESRLRQIGGMPMNTSGYHPMQQGKKNQSSNRLSASSSSCDSESTTGSSESDSSDSKADSDGKGHRKSPAQEAHAVARSSAAGMGVEYDAQPRNRSGGPDSVRAEIGASRAPDDGTRSVSMVSCTLSREASQNVALEERKIVPPAAEDSSDSESETETTCHFPQPVWASSGFSSTKKKSGNELSAIAQPNPPVVTSCAANSTSYMEQSTTASQSMPDLSSTAMGTSSSFSVTVETATGEQKSHKEYLEKQAAAAQIMLEAKRQSQWTSRAAEERAAREREEAERRRREQDQAREAERRKEYEAKREEAERRKNIELRKREDRLARGAMPAPPERTNAHELLTEFESTIDVSYIDACFAMRQCN</sequence>
<dbReference type="Gene3D" id="1.20.920.10">
    <property type="entry name" value="Bromodomain-like"/>
    <property type="match status" value="2"/>
</dbReference>
<feature type="region of interest" description="Disordered" evidence="4">
    <location>
        <begin position="178"/>
        <end position="229"/>
    </location>
</feature>